<dbReference type="InterPro" id="IPR035979">
    <property type="entry name" value="RBD_domain_sf"/>
</dbReference>
<dbReference type="InterPro" id="IPR014001">
    <property type="entry name" value="Helicase_ATP-bd"/>
</dbReference>
<dbReference type="InterPro" id="IPR027417">
    <property type="entry name" value="P-loop_NTPase"/>
</dbReference>
<evidence type="ECO:0000313" key="13">
    <source>
        <dbReference type="Ensembl" id="ENSCHIP00000002604.1"/>
    </source>
</evidence>
<keyword evidence="6" id="KW-0347">Helicase</keyword>
<name>A0A452DS92_CAPHI</name>
<evidence type="ECO:0000256" key="4">
    <source>
        <dbReference type="ARBA" id="ARBA00022741"/>
    </source>
</evidence>
<dbReference type="GO" id="GO:0005524">
    <property type="term" value="F:ATP binding"/>
    <property type="evidence" value="ECO:0007669"/>
    <property type="project" value="UniProtKB-KW"/>
</dbReference>
<feature type="compositionally biased region" description="Basic residues" evidence="9">
    <location>
        <begin position="61"/>
        <end position="72"/>
    </location>
</feature>
<dbReference type="InterPro" id="IPR050079">
    <property type="entry name" value="DEAD_box_RNA_helicase"/>
</dbReference>
<reference evidence="13" key="3">
    <citation type="submission" date="2025-09" db="UniProtKB">
        <authorList>
            <consortium name="Ensembl"/>
        </authorList>
    </citation>
    <scope>IDENTIFICATION</scope>
</reference>
<feature type="compositionally biased region" description="Basic residues" evidence="9">
    <location>
        <begin position="598"/>
        <end position="609"/>
    </location>
</feature>
<feature type="domain" description="Helicase C-terminal" evidence="11">
    <location>
        <begin position="328"/>
        <end position="491"/>
    </location>
</feature>
<feature type="compositionally biased region" description="Polar residues" evidence="9">
    <location>
        <begin position="618"/>
        <end position="633"/>
    </location>
</feature>
<reference evidence="13" key="2">
    <citation type="submission" date="2025-08" db="UniProtKB">
        <authorList>
            <consortium name="Ensembl"/>
        </authorList>
    </citation>
    <scope>IDENTIFICATION</scope>
</reference>
<dbReference type="EC" id="3.6.4.13" evidence="3"/>
<evidence type="ECO:0000256" key="3">
    <source>
        <dbReference type="ARBA" id="ARBA00012552"/>
    </source>
</evidence>
<dbReference type="PROSITE" id="PS51192">
    <property type="entry name" value="HELICASE_ATP_BIND_1"/>
    <property type="match status" value="1"/>
</dbReference>
<dbReference type="STRING" id="9925.ENSCHIP00000002604"/>
<keyword evidence="5" id="KW-0378">Hydrolase</keyword>
<evidence type="ECO:0000259" key="10">
    <source>
        <dbReference type="PROSITE" id="PS51192"/>
    </source>
</evidence>
<dbReference type="InterPro" id="IPR011545">
    <property type="entry name" value="DEAD/DEAH_box_helicase_dom"/>
</dbReference>
<organism evidence="13 14">
    <name type="scientific">Capra hircus</name>
    <name type="common">Goat</name>
    <dbReference type="NCBI Taxonomy" id="9925"/>
    <lineage>
        <taxon>Eukaryota</taxon>
        <taxon>Metazoa</taxon>
        <taxon>Chordata</taxon>
        <taxon>Craniata</taxon>
        <taxon>Vertebrata</taxon>
        <taxon>Euteleostomi</taxon>
        <taxon>Mammalia</taxon>
        <taxon>Eutheria</taxon>
        <taxon>Laurasiatheria</taxon>
        <taxon>Artiodactyla</taxon>
        <taxon>Ruminantia</taxon>
        <taxon>Pecora</taxon>
        <taxon>Bovidae</taxon>
        <taxon>Caprinae</taxon>
        <taxon>Capra</taxon>
    </lineage>
</organism>
<feature type="region of interest" description="Disordered" evidence="9">
    <location>
        <begin position="555"/>
        <end position="633"/>
    </location>
</feature>
<dbReference type="Ensembl" id="ENSCHIT00000008267.1">
    <property type="protein sequence ID" value="ENSCHIP00000002604.1"/>
    <property type="gene ID" value="ENSCHIG00000006053.1"/>
</dbReference>
<dbReference type="SUPFAM" id="SSF54928">
    <property type="entry name" value="RNA-binding domain, RBD"/>
    <property type="match status" value="1"/>
</dbReference>
<dbReference type="Bgee" id="ENSCHIG00000006053">
    <property type="expression patterns" value="Expressed in thymus and 15 other cell types or tissues"/>
</dbReference>
<dbReference type="GO" id="GO:0003724">
    <property type="term" value="F:RNA helicase activity"/>
    <property type="evidence" value="ECO:0007669"/>
    <property type="project" value="UniProtKB-EC"/>
</dbReference>
<dbReference type="InterPro" id="IPR012562">
    <property type="entry name" value="GUCT"/>
</dbReference>
<feature type="short sequence motif" description="Q motif" evidence="8">
    <location>
        <begin position="130"/>
        <end position="158"/>
    </location>
</feature>
<evidence type="ECO:0000256" key="8">
    <source>
        <dbReference type="PROSITE-ProRule" id="PRU00552"/>
    </source>
</evidence>
<evidence type="ECO:0000256" key="2">
    <source>
        <dbReference type="ARBA" id="ARBA00006517"/>
    </source>
</evidence>
<dbReference type="CDD" id="cd12936">
    <property type="entry name" value="GUCT_RHII_Gualpha_beta"/>
    <property type="match status" value="1"/>
</dbReference>
<keyword evidence="7" id="KW-0067">ATP-binding</keyword>
<evidence type="ECO:0000256" key="1">
    <source>
        <dbReference type="ARBA" id="ARBA00004496"/>
    </source>
</evidence>
<dbReference type="PANTHER" id="PTHR47959">
    <property type="entry name" value="ATP-DEPENDENT RNA HELICASE RHLE-RELATED"/>
    <property type="match status" value="1"/>
</dbReference>
<dbReference type="GeneTree" id="ENSGT00940000155043"/>
<keyword evidence="14" id="KW-1185">Reference proteome</keyword>
<evidence type="ECO:0000259" key="12">
    <source>
        <dbReference type="PROSITE" id="PS51195"/>
    </source>
</evidence>
<sequence length="697" mass="78372">MPGKLHSDADLESDAAVAEVEVPQKQNEKKEEAEEKEEMISPQTKKVKKKGEPSEVDVHSPKSKKSKKRSHPKMALFLLKPKFKKIKGGLQKSDLKNEEPSEEELEKSPTLKNGFPDSGPDSNSKEQKEGAFSDFPISEETIKLLKACGVTFLFPIQAKTFHCVYSEKDLIAQVWTGTGKTFFFAIPLVEKFLGELQDWKRGHAPQVLVLVPTRELAGKVSRDFSDITKNLAVKCHVKDHLQNGKLDLTKLKHVILDEVDQMLDMGLPDQVEEILCVTYKKDSEDNAQTLLFSATCPYWVYNVATKYMKSTYKQVDLTGKRTQKKAVTLEHLAITCHWTQRTAVTGDVRHTSIFCEMKKEAQELSQNVAVRQDKQREITLKGFRNGDFGVLVATNVPAHGLDILEVDLVVQSSPPKHVQSYIHCRAERTGVCISGIKFKQIAVPSATEIIKASSKDAIRLLDLVPPTATEALAAALARLSGAASVDQRSLISSEAGSVAMTLWCSTEMPNISYARKELKRQLGEDIDSKVKGMVFLKGKQGVCFDTPTASVAEVQEERRDSRHGPLSVAAEQPELEGPREGYQGHRGFRGEREGNRGVRGRQERRRSFRGQRSGGGNKSNRFQNKGQKQSFNKAFGQQSEVEDLFGKNRTMFSNVEQQYYQQHYFSYKVKSALYFLPDHLPSPHLFEREKLHLNYFI</sequence>
<reference evidence="14" key="1">
    <citation type="submission" date="2016-04" db="EMBL/GenBank/DDBJ databases">
        <title>Polished mammalian reference genomes with single-molecule sequencing and chromosome conformation capture applied to the Capra hircus genome.</title>
        <authorList>
            <person name="Bickhart D.M."/>
            <person name="Koren S."/>
            <person name="Rosen B."/>
            <person name="Hastie A."/>
            <person name="Liachko I."/>
            <person name="Sullivan S.T."/>
            <person name="Burton J."/>
            <person name="Sayre B.L."/>
            <person name="Huson H.J."/>
            <person name="Lee J."/>
            <person name="Lam E."/>
            <person name="Kelley C.M."/>
            <person name="Hutchison J.L."/>
            <person name="Zhou Y."/>
            <person name="Sun J."/>
            <person name="Crisa A."/>
            <person name="Schwartz J.C."/>
            <person name="Hammond J.A."/>
            <person name="Schroeder S.G."/>
            <person name="Liu G.E."/>
            <person name="Dunham M."/>
            <person name="Shendure J."/>
            <person name="Sonstegard T.S."/>
            <person name="Phillippy A.M."/>
            <person name="Van Tassell C.P."/>
            <person name="Smith T.P."/>
        </authorList>
    </citation>
    <scope>NUCLEOTIDE SEQUENCE [LARGE SCALE GENOMIC DNA]</scope>
</reference>
<dbReference type="InterPro" id="IPR014014">
    <property type="entry name" value="RNA_helicase_DEAD_Q_motif"/>
</dbReference>
<dbReference type="Gene3D" id="3.30.70.2280">
    <property type="match status" value="1"/>
</dbReference>
<dbReference type="Gene3D" id="3.40.50.300">
    <property type="entry name" value="P-loop containing nucleotide triphosphate hydrolases"/>
    <property type="match status" value="3"/>
</dbReference>
<dbReference type="SMART" id="SM00490">
    <property type="entry name" value="HELICc"/>
    <property type="match status" value="1"/>
</dbReference>
<comment type="similarity">
    <text evidence="2">Belongs to the DEAD box helicase family. DDX21/DDX50 subfamily.</text>
</comment>
<evidence type="ECO:0000313" key="14">
    <source>
        <dbReference type="Proteomes" id="UP000291000"/>
    </source>
</evidence>
<dbReference type="PROSITE" id="PS51194">
    <property type="entry name" value="HELICASE_CTER"/>
    <property type="match status" value="1"/>
</dbReference>
<dbReference type="AlphaFoldDB" id="A0A452DS92"/>
<dbReference type="Proteomes" id="UP000291000">
    <property type="component" value="Unassembled WGS sequence"/>
</dbReference>
<dbReference type="Pfam" id="PF08152">
    <property type="entry name" value="GUCT"/>
    <property type="match status" value="1"/>
</dbReference>
<protein>
    <recommendedName>
        <fullName evidence="3">RNA helicase</fullName>
        <ecNumber evidence="3">3.6.4.13</ecNumber>
    </recommendedName>
</protein>
<dbReference type="OMA" id="HCRAERT"/>
<evidence type="ECO:0000256" key="6">
    <source>
        <dbReference type="ARBA" id="ARBA00022806"/>
    </source>
</evidence>
<evidence type="ECO:0000256" key="5">
    <source>
        <dbReference type="ARBA" id="ARBA00022801"/>
    </source>
</evidence>
<evidence type="ECO:0000259" key="11">
    <source>
        <dbReference type="PROSITE" id="PS51194"/>
    </source>
</evidence>
<comment type="subcellular location">
    <subcellularLocation>
        <location evidence="1">Cytoplasm</location>
    </subcellularLocation>
</comment>
<feature type="compositionally biased region" description="Basic and acidic residues" evidence="9">
    <location>
        <begin position="50"/>
        <end position="60"/>
    </location>
</feature>
<dbReference type="PANTHER" id="PTHR47959:SF19">
    <property type="entry name" value="NUCLEOLAR RNA HELICASE 2-A"/>
    <property type="match status" value="1"/>
</dbReference>
<dbReference type="GO" id="GO:0005829">
    <property type="term" value="C:cytosol"/>
    <property type="evidence" value="ECO:0007669"/>
    <property type="project" value="TreeGrafter"/>
</dbReference>
<evidence type="ECO:0000256" key="7">
    <source>
        <dbReference type="ARBA" id="ARBA00022840"/>
    </source>
</evidence>
<dbReference type="GO" id="GO:0016787">
    <property type="term" value="F:hydrolase activity"/>
    <property type="evidence" value="ECO:0007669"/>
    <property type="project" value="UniProtKB-KW"/>
</dbReference>
<dbReference type="SMART" id="SM00487">
    <property type="entry name" value="DEXDc"/>
    <property type="match status" value="1"/>
</dbReference>
<dbReference type="InterPro" id="IPR001650">
    <property type="entry name" value="Helicase_C-like"/>
</dbReference>
<feature type="region of interest" description="Disordered" evidence="9">
    <location>
        <begin position="89"/>
        <end position="129"/>
    </location>
</feature>
<feature type="domain" description="Helicase ATP-binding" evidence="10">
    <location>
        <begin position="161"/>
        <end position="314"/>
    </location>
</feature>
<dbReference type="GO" id="GO:0003723">
    <property type="term" value="F:RNA binding"/>
    <property type="evidence" value="ECO:0007669"/>
    <property type="project" value="UniProtKB-KW"/>
</dbReference>
<feature type="compositionally biased region" description="Basic and acidic residues" evidence="9">
    <location>
        <begin position="576"/>
        <end position="596"/>
    </location>
</feature>
<proteinExistence type="inferred from homology"/>
<dbReference type="PROSITE" id="PS51195">
    <property type="entry name" value="Q_MOTIF"/>
    <property type="match status" value="1"/>
</dbReference>
<accession>A0A452DS92</accession>
<feature type="region of interest" description="Disordered" evidence="9">
    <location>
        <begin position="1"/>
        <end position="75"/>
    </location>
</feature>
<dbReference type="Pfam" id="PF00270">
    <property type="entry name" value="DEAD"/>
    <property type="match status" value="2"/>
</dbReference>
<dbReference type="SUPFAM" id="SSF52540">
    <property type="entry name" value="P-loop containing nucleoside triphosphate hydrolases"/>
    <property type="match status" value="2"/>
</dbReference>
<feature type="domain" description="DEAD-box RNA helicase Q" evidence="12">
    <location>
        <begin position="130"/>
        <end position="158"/>
    </location>
</feature>
<keyword evidence="4" id="KW-0547">Nucleotide-binding</keyword>
<evidence type="ECO:0000256" key="9">
    <source>
        <dbReference type="SAM" id="MobiDB-lite"/>
    </source>
</evidence>
<dbReference type="Pfam" id="PF00271">
    <property type="entry name" value="Helicase_C"/>
    <property type="match status" value="1"/>
</dbReference>
<dbReference type="GO" id="GO:0005730">
    <property type="term" value="C:nucleolus"/>
    <property type="evidence" value="ECO:0007669"/>
    <property type="project" value="UniProtKB-SubCell"/>
</dbReference>